<dbReference type="RefSeq" id="WP_110024243.1">
    <property type="nucleotide sequence ID" value="NZ_PDNZ01000010.1"/>
</dbReference>
<dbReference type="EMBL" id="PDNZ01000010">
    <property type="protein sequence ID" value="PWW81103.1"/>
    <property type="molecule type" value="Genomic_DNA"/>
</dbReference>
<name>A0A317T357_9CHLB</name>
<comment type="caution">
    <text evidence="1">The sequence shown here is derived from an EMBL/GenBank/DDBJ whole genome shotgun (WGS) entry which is preliminary data.</text>
</comment>
<dbReference type="AlphaFoldDB" id="A0A317T357"/>
<protein>
    <submittedName>
        <fullName evidence="1">Uncharacterized protein</fullName>
    </submittedName>
</protein>
<dbReference type="Proteomes" id="UP000246278">
    <property type="component" value="Unassembled WGS sequence"/>
</dbReference>
<proteinExistence type="predicted"/>
<keyword evidence="2" id="KW-1185">Reference proteome</keyword>
<gene>
    <name evidence="1" type="ORF">CR164_12025</name>
</gene>
<sequence length="256" mass="30297">MTKRNKVFVVASFLLAFFLYPIEREATAKTYYHVTLKAFLDPHDLSAVEWAWVTLVEIQKREAYPEQAALAERYGGELRGSVLAFVRAAAWRSEHRYTIDKRCKDRPAEMEISWDESWNDKVYAMGGLDNPNNPDELNFGFTTRPILLQNKRWFDPKSRSYVALGPVRMEGEPAEEIRGEFILRPVNYLDPLKHYSFCQKQWVEQYLSEFNHFHLHEEFYDGDNEIFNQTTGKKHIVYHILRTSSRVHPNWKQQQM</sequence>
<evidence type="ECO:0000313" key="2">
    <source>
        <dbReference type="Proteomes" id="UP000246278"/>
    </source>
</evidence>
<organism evidence="1 2">
    <name type="scientific">Prosthecochloris marina</name>
    <dbReference type="NCBI Taxonomy" id="2017681"/>
    <lineage>
        <taxon>Bacteria</taxon>
        <taxon>Pseudomonadati</taxon>
        <taxon>Chlorobiota</taxon>
        <taxon>Chlorobiia</taxon>
        <taxon>Chlorobiales</taxon>
        <taxon>Chlorobiaceae</taxon>
        <taxon>Prosthecochloris</taxon>
    </lineage>
</organism>
<evidence type="ECO:0000313" key="1">
    <source>
        <dbReference type="EMBL" id="PWW81103.1"/>
    </source>
</evidence>
<dbReference type="OrthoDB" id="597314at2"/>
<reference evidence="2" key="1">
    <citation type="submission" date="2017-10" db="EMBL/GenBank/DDBJ databases">
        <authorList>
            <person name="Gaisin V.A."/>
            <person name="Rysina M.S."/>
            <person name="Grouzdev D.S."/>
        </authorList>
    </citation>
    <scope>NUCLEOTIDE SEQUENCE [LARGE SCALE GENOMIC DNA]</scope>
    <source>
        <strain evidence="2">V1</strain>
    </source>
</reference>
<accession>A0A317T357</accession>